<dbReference type="PANTHER" id="PTHR36741:SF1">
    <property type="entry name" value="OS07G0100500 PROTEIN"/>
    <property type="match status" value="1"/>
</dbReference>
<reference evidence="2 3" key="1">
    <citation type="submission" date="2019-09" db="EMBL/GenBank/DDBJ databases">
        <title>A chromosome-level genome assembly of the Chinese tupelo Nyssa sinensis.</title>
        <authorList>
            <person name="Yang X."/>
            <person name="Kang M."/>
            <person name="Yang Y."/>
            <person name="Xiong H."/>
            <person name="Wang M."/>
            <person name="Zhang Z."/>
            <person name="Wang Z."/>
            <person name="Wu H."/>
            <person name="Ma T."/>
            <person name="Liu J."/>
            <person name="Xi Z."/>
        </authorList>
    </citation>
    <scope>NUCLEOTIDE SEQUENCE [LARGE SCALE GENOMIC DNA]</scope>
    <source>
        <strain evidence="2">J267</strain>
        <tissue evidence="2">Leaf</tissue>
    </source>
</reference>
<proteinExistence type="predicted"/>
<name>A0A5J5AV13_9ASTE</name>
<dbReference type="AlphaFoldDB" id="A0A5J5AV13"/>
<accession>A0A5J5AV13</accession>
<dbReference type="EMBL" id="CM018041">
    <property type="protein sequence ID" value="KAA8534108.1"/>
    <property type="molecule type" value="Genomic_DNA"/>
</dbReference>
<evidence type="ECO:0000313" key="2">
    <source>
        <dbReference type="EMBL" id="KAA8534108.1"/>
    </source>
</evidence>
<gene>
    <name evidence="2" type="ORF">F0562_031699</name>
</gene>
<keyword evidence="3" id="KW-1185">Reference proteome</keyword>
<evidence type="ECO:0000256" key="1">
    <source>
        <dbReference type="SAM" id="MobiDB-lite"/>
    </source>
</evidence>
<dbReference type="OrthoDB" id="1921521at2759"/>
<feature type="region of interest" description="Disordered" evidence="1">
    <location>
        <begin position="1"/>
        <end position="32"/>
    </location>
</feature>
<organism evidence="2 3">
    <name type="scientific">Nyssa sinensis</name>
    <dbReference type="NCBI Taxonomy" id="561372"/>
    <lineage>
        <taxon>Eukaryota</taxon>
        <taxon>Viridiplantae</taxon>
        <taxon>Streptophyta</taxon>
        <taxon>Embryophyta</taxon>
        <taxon>Tracheophyta</taxon>
        <taxon>Spermatophyta</taxon>
        <taxon>Magnoliopsida</taxon>
        <taxon>eudicotyledons</taxon>
        <taxon>Gunneridae</taxon>
        <taxon>Pentapetalae</taxon>
        <taxon>asterids</taxon>
        <taxon>Cornales</taxon>
        <taxon>Nyssaceae</taxon>
        <taxon>Nyssa</taxon>
    </lineage>
</organism>
<protein>
    <submittedName>
        <fullName evidence="2">Uncharacterized protein</fullName>
    </submittedName>
</protein>
<evidence type="ECO:0000313" key="3">
    <source>
        <dbReference type="Proteomes" id="UP000325577"/>
    </source>
</evidence>
<sequence>MDHVDQSNDDVFDGSSSVGASTSAISGGSRDDGLSGVEVGLTERLTDILVEEGDGDLLLQNSNREDRVIQWLQALDFQVMGACRADERLKPLLKLNVSSGVAEDRLLSHLSQHFEPSEVGMLARCLCIPLVSIRVGKINKQGTLLCPTTTRGNLNLALLPTSELRISFVGDDGHTEKLSTLSSDSQCLSVAVEEIPADNSGRSFLIKLPDGEVFYFWCSEKSKLLGIELLSKMKDLLKRKPSLAELTGISESRLDCFATHLRAYLVGSTVRNTGASVVVSLPSSPNTTSYSSEFCQTAQSSSSSSLKPLRSRHYGDQVVKANHLYQGSLSPRSGTFKEGLPRNLSSLRSVAREKLMQSGGSHLSGVDNLSGASSITTDASSSSHSEKDKFPDASATLLFSPLSFLESLGKSAAPSFLGPTSQVPSLGSSLLSPYYCWCPPVASALQYAVAPTQLPLSSIESPSLPPLSSLLPTTSPSVLTPTSPLNLVDVTSMDFPPFLPEPLVRLPLSMASSQQIPTFTPLMCDPIVHIPVIDVCSSGQGYLVSAGPAISTTISPLHPKLVNPLMAETDSMVEKGARETLRLLLSSSSQTNPQLMDVFPSVLNNTNDKQGLFITGSRGLYSGTRDVDAIANSIAAMGLVSLSERPVGATVVQRGISQGNLVDHLEKSGGPGGSCSDDESSIFSKLGEERTD</sequence>
<dbReference type="PANTHER" id="PTHR36741">
    <property type="entry name" value="OS07G0100500 PROTEIN"/>
    <property type="match status" value="1"/>
</dbReference>
<feature type="region of interest" description="Disordered" evidence="1">
    <location>
        <begin position="663"/>
        <end position="692"/>
    </location>
</feature>
<dbReference type="Proteomes" id="UP000325577">
    <property type="component" value="Linkage Group LG18"/>
</dbReference>
<feature type="compositionally biased region" description="Low complexity" evidence="1">
    <location>
        <begin position="14"/>
        <end position="28"/>
    </location>
</feature>